<dbReference type="AlphaFoldDB" id="A0A1I3E2V1"/>
<feature type="transmembrane region" description="Helical" evidence="2">
    <location>
        <begin position="6"/>
        <end position="31"/>
    </location>
</feature>
<protein>
    <submittedName>
        <fullName evidence="3">Oxaloacetate decarboxylase, gamma chain</fullName>
    </submittedName>
</protein>
<dbReference type="Proteomes" id="UP000198668">
    <property type="component" value="Unassembled WGS sequence"/>
</dbReference>
<evidence type="ECO:0000256" key="2">
    <source>
        <dbReference type="SAM" id="Phobius"/>
    </source>
</evidence>
<name>A0A1I3E2V1_9LACT</name>
<evidence type="ECO:0000313" key="3">
    <source>
        <dbReference type="EMBL" id="SFH93317.1"/>
    </source>
</evidence>
<sequence length="99" mass="11310">MGAFTLFDGLVVSVVSIIMVFIVLFGLQLLIGLFRLVGKEDTATEQVLTETKEHTKHMSTEELEEDEESRMVATLMALVMANEDKQDHQYRITEIKRIH</sequence>
<keyword evidence="2" id="KW-0812">Transmembrane</keyword>
<gene>
    <name evidence="3" type="ORF">SAMN04489868_1663</name>
</gene>
<dbReference type="GO" id="GO:0036376">
    <property type="term" value="P:sodium ion export across plasma membrane"/>
    <property type="evidence" value="ECO:0007669"/>
    <property type="project" value="InterPro"/>
</dbReference>
<reference evidence="3 4" key="1">
    <citation type="submission" date="2016-10" db="EMBL/GenBank/DDBJ databases">
        <authorList>
            <person name="de Groot N.N."/>
        </authorList>
    </citation>
    <scope>NUCLEOTIDE SEQUENCE [LARGE SCALE GENOMIC DNA]</scope>
    <source>
        <strain evidence="3 4">DSM 27630</strain>
    </source>
</reference>
<keyword evidence="4" id="KW-1185">Reference proteome</keyword>
<feature type="compositionally biased region" description="Basic and acidic residues" evidence="1">
    <location>
        <begin position="50"/>
        <end position="60"/>
    </location>
</feature>
<organism evidence="3 4">
    <name type="scientific">Pisciglobus halotolerans</name>
    <dbReference type="NCBI Taxonomy" id="745365"/>
    <lineage>
        <taxon>Bacteria</taxon>
        <taxon>Bacillati</taxon>
        <taxon>Bacillota</taxon>
        <taxon>Bacilli</taxon>
        <taxon>Lactobacillales</taxon>
        <taxon>Carnobacteriaceae</taxon>
    </lineage>
</organism>
<feature type="region of interest" description="Disordered" evidence="1">
    <location>
        <begin position="48"/>
        <end position="67"/>
    </location>
</feature>
<dbReference type="EMBL" id="FOQE01000066">
    <property type="protein sequence ID" value="SFH93317.1"/>
    <property type="molecule type" value="Genomic_DNA"/>
</dbReference>
<keyword evidence="2" id="KW-0472">Membrane</keyword>
<evidence type="ECO:0000256" key="1">
    <source>
        <dbReference type="SAM" id="MobiDB-lite"/>
    </source>
</evidence>
<dbReference type="GO" id="GO:0015081">
    <property type="term" value="F:sodium ion transmembrane transporter activity"/>
    <property type="evidence" value="ECO:0007669"/>
    <property type="project" value="InterPro"/>
</dbReference>
<dbReference type="RefSeq" id="WP_092093832.1">
    <property type="nucleotide sequence ID" value="NZ_FOQE01000066.1"/>
</dbReference>
<proteinExistence type="predicted"/>
<keyword evidence="2" id="KW-1133">Transmembrane helix</keyword>
<evidence type="ECO:0000313" key="4">
    <source>
        <dbReference type="Proteomes" id="UP000198668"/>
    </source>
</evidence>
<dbReference type="GO" id="GO:0005886">
    <property type="term" value="C:plasma membrane"/>
    <property type="evidence" value="ECO:0007669"/>
    <property type="project" value="UniProtKB-SubCell"/>
</dbReference>
<accession>A0A1I3E2V1</accession>